<keyword evidence="7 8" id="KW-0503">Monooxygenase</keyword>
<dbReference type="SUPFAM" id="SSF48264">
    <property type="entry name" value="Cytochrome P450"/>
    <property type="match status" value="1"/>
</dbReference>
<dbReference type="InterPro" id="IPR002401">
    <property type="entry name" value="Cyt_P450_E_grp-I"/>
</dbReference>
<dbReference type="PANTHER" id="PTHR24305:SF230">
    <property type="entry name" value="P450, PUTATIVE (EUROFUNG)-RELATED"/>
    <property type="match status" value="1"/>
</dbReference>
<comment type="similarity">
    <text evidence="2 8">Belongs to the cytochrome P450 family.</text>
</comment>
<evidence type="ECO:0000313" key="10">
    <source>
        <dbReference type="Proteomes" id="UP001583186"/>
    </source>
</evidence>
<evidence type="ECO:0000256" key="4">
    <source>
        <dbReference type="ARBA" id="ARBA00022723"/>
    </source>
</evidence>
<dbReference type="PROSITE" id="PS00086">
    <property type="entry name" value="CYTOCHROME_P450"/>
    <property type="match status" value="1"/>
</dbReference>
<protein>
    <recommendedName>
        <fullName evidence="11">Cytochrome P450 monooxygenase</fullName>
    </recommendedName>
</protein>
<gene>
    <name evidence="9" type="ORF">Sste5346_000901</name>
</gene>
<evidence type="ECO:0000256" key="5">
    <source>
        <dbReference type="ARBA" id="ARBA00023002"/>
    </source>
</evidence>
<keyword evidence="4 8" id="KW-0479">Metal-binding</keyword>
<dbReference type="InterPro" id="IPR001128">
    <property type="entry name" value="Cyt_P450"/>
</dbReference>
<dbReference type="CDD" id="cd11058">
    <property type="entry name" value="CYP60B-like"/>
    <property type="match status" value="1"/>
</dbReference>
<keyword evidence="5 8" id="KW-0560">Oxidoreductase</keyword>
<evidence type="ECO:0008006" key="11">
    <source>
        <dbReference type="Google" id="ProtNLM"/>
    </source>
</evidence>
<dbReference type="PRINTS" id="PR00385">
    <property type="entry name" value="P450"/>
</dbReference>
<organism evidence="9 10">
    <name type="scientific">Sporothrix stenoceras</name>
    <dbReference type="NCBI Taxonomy" id="5173"/>
    <lineage>
        <taxon>Eukaryota</taxon>
        <taxon>Fungi</taxon>
        <taxon>Dikarya</taxon>
        <taxon>Ascomycota</taxon>
        <taxon>Pezizomycotina</taxon>
        <taxon>Sordariomycetes</taxon>
        <taxon>Sordariomycetidae</taxon>
        <taxon>Ophiostomatales</taxon>
        <taxon>Ophiostomataceae</taxon>
        <taxon>Sporothrix</taxon>
    </lineage>
</organism>
<comment type="caution">
    <text evidence="9">The sequence shown here is derived from an EMBL/GenBank/DDBJ whole genome shotgun (WGS) entry which is preliminary data.</text>
</comment>
<dbReference type="InterPro" id="IPR017972">
    <property type="entry name" value="Cyt_P450_CS"/>
</dbReference>
<accession>A0ABR3ZUD3</accession>
<evidence type="ECO:0000256" key="7">
    <source>
        <dbReference type="ARBA" id="ARBA00023033"/>
    </source>
</evidence>
<evidence type="ECO:0000256" key="6">
    <source>
        <dbReference type="ARBA" id="ARBA00023004"/>
    </source>
</evidence>
<evidence type="ECO:0000256" key="1">
    <source>
        <dbReference type="ARBA" id="ARBA00001971"/>
    </source>
</evidence>
<evidence type="ECO:0000256" key="2">
    <source>
        <dbReference type="ARBA" id="ARBA00010617"/>
    </source>
</evidence>
<evidence type="ECO:0000256" key="8">
    <source>
        <dbReference type="RuleBase" id="RU000461"/>
    </source>
</evidence>
<reference evidence="9 10" key="1">
    <citation type="journal article" date="2024" name="IMA Fungus">
        <title>IMA Genome - F19 : A genome assembly and annotation guide to empower mycologists, including annotated draft genome sequences of Ceratocystis pirilliformis, Diaporthe australafricana, Fusarium ophioides, Paecilomyces lecythidis, and Sporothrix stenoceras.</title>
        <authorList>
            <person name="Aylward J."/>
            <person name="Wilson A.M."/>
            <person name="Visagie C.M."/>
            <person name="Spraker J."/>
            <person name="Barnes I."/>
            <person name="Buitendag C."/>
            <person name="Ceriani C."/>
            <person name="Del Mar Angel L."/>
            <person name="du Plessis D."/>
            <person name="Fuchs T."/>
            <person name="Gasser K."/>
            <person name="Kramer D."/>
            <person name="Li W."/>
            <person name="Munsamy K."/>
            <person name="Piso A."/>
            <person name="Price J.L."/>
            <person name="Sonnekus B."/>
            <person name="Thomas C."/>
            <person name="van der Nest A."/>
            <person name="van Dijk A."/>
            <person name="van Heerden A."/>
            <person name="van Vuuren N."/>
            <person name="Yilmaz N."/>
            <person name="Duong T.A."/>
            <person name="van der Merwe N.A."/>
            <person name="Wingfield M.J."/>
            <person name="Wingfield B.D."/>
        </authorList>
    </citation>
    <scope>NUCLEOTIDE SEQUENCE [LARGE SCALE GENOMIC DNA]</scope>
    <source>
        <strain evidence="9 10">CMW 5346</strain>
    </source>
</reference>
<sequence>MALFTLSAAGLASTSLLLLVLYFAYTVVYNLFFHPLRNFPGPILHRATRLTYLYRTMRGKMPFAILPMHDRYGPVVRIAPDQLAFLDLAAWKDIYGRRNDLLKGAPVGDGDHDELLKSAHGAAGVDELSKDPRFYHIDGVDESILSESRANHARLRRQLLPGFSDRAMREQAPMIEKYVTLLVQRLREIATAPAQKSADMLCWYSWTTFDIIGDLAFGEAFGYLASGDNDGKQPWIDALTAVYTGPAVVFCKLVSITGYVFPVLARLFPAMAAHNQGGIDKIRRRMALPERRPDLIQGLVDKNDQDWDSSLTIQQIAGTAGIVVLAGAETTTKLITATTYFLLKNPEALARATAEVRGAFKSADDITLMSATPTTIPYVLACLNESLRRYPPAGVGLPRVTPPGGAMIAGVFVPENTAVAVWQLAMNHAEQYWEAPYEFRPERFLDEGKTKYAKDRTEAMQPFSVGPRNCIGRNMAYAEARLVIAQVLYNFDLTLAEPEKADSLNWLNQNAYVIWDTPPMRVFLKEASKKPSEAEKV</sequence>
<name>A0ABR3ZUD3_9PEZI</name>
<dbReference type="Proteomes" id="UP001583186">
    <property type="component" value="Unassembled WGS sequence"/>
</dbReference>
<evidence type="ECO:0000313" key="9">
    <source>
        <dbReference type="EMBL" id="KAL1902989.1"/>
    </source>
</evidence>
<comment type="cofactor">
    <cofactor evidence="1">
        <name>heme</name>
        <dbReference type="ChEBI" id="CHEBI:30413"/>
    </cofactor>
</comment>
<dbReference type="InterPro" id="IPR050121">
    <property type="entry name" value="Cytochrome_P450_monoxygenase"/>
</dbReference>
<keyword evidence="10" id="KW-1185">Reference proteome</keyword>
<dbReference type="Pfam" id="PF00067">
    <property type="entry name" value="p450"/>
    <property type="match status" value="1"/>
</dbReference>
<dbReference type="EMBL" id="JAWCUI010000003">
    <property type="protein sequence ID" value="KAL1902989.1"/>
    <property type="molecule type" value="Genomic_DNA"/>
</dbReference>
<proteinExistence type="inferred from homology"/>
<dbReference type="PANTHER" id="PTHR24305">
    <property type="entry name" value="CYTOCHROME P450"/>
    <property type="match status" value="1"/>
</dbReference>
<dbReference type="InterPro" id="IPR036396">
    <property type="entry name" value="Cyt_P450_sf"/>
</dbReference>
<dbReference type="PRINTS" id="PR00463">
    <property type="entry name" value="EP450I"/>
</dbReference>
<evidence type="ECO:0000256" key="3">
    <source>
        <dbReference type="ARBA" id="ARBA00022617"/>
    </source>
</evidence>
<keyword evidence="6 8" id="KW-0408">Iron</keyword>
<dbReference type="Gene3D" id="1.10.630.10">
    <property type="entry name" value="Cytochrome P450"/>
    <property type="match status" value="1"/>
</dbReference>
<keyword evidence="3 8" id="KW-0349">Heme</keyword>